<comment type="caution">
    <text evidence="2">The sequence shown here is derived from an EMBL/GenBank/DDBJ whole genome shotgun (WGS) entry which is preliminary data.</text>
</comment>
<keyword evidence="3" id="KW-1185">Reference proteome</keyword>
<dbReference type="Proteomes" id="UP001642464">
    <property type="component" value="Unassembled WGS sequence"/>
</dbReference>
<evidence type="ECO:0000313" key="2">
    <source>
        <dbReference type="EMBL" id="CAK9075781.1"/>
    </source>
</evidence>
<protein>
    <submittedName>
        <fullName evidence="2">Uncharacterized protein</fullName>
    </submittedName>
</protein>
<feature type="region of interest" description="Disordered" evidence="1">
    <location>
        <begin position="102"/>
        <end position="121"/>
    </location>
</feature>
<organism evidence="2 3">
    <name type="scientific">Durusdinium trenchii</name>
    <dbReference type="NCBI Taxonomy" id="1381693"/>
    <lineage>
        <taxon>Eukaryota</taxon>
        <taxon>Sar</taxon>
        <taxon>Alveolata</taxon>
        <taxon>Dinophyceae</taxon>
        <taxon>Suessiales</taxon>
        <taxon>Symbiodiniaceae</taxon>
        <taxon>Durusdinium</taxon>
    </lineage>
</organism>
<proteinExistence type="predicted"/>
<evidence type="ECO:0000313" key="3">
    <source>
        <dbReference type="Proteomes" id="UP001642464"/>
    </source>
</evidence>
<name>A0ABP0PJ61_9DINO</name>
<accession>A0ABP0PJ61</accession>
<sequence length="121" mass="13082">MEGTMAQSSAYAALVNAEENQPVSAPEVTQADEEVLGELLGRLKHQLQQEQKQATKAWLSDSAPDGWRRRLRFGTELRFGTSSGYDDHGTIGLRAIADRQFTEPSELEAGPLGGASRPIGA</sequence>
<evidence type="ECO:0000256" key="1">
    <source>
        <dbReference type="SAM" id="MobiDB-lite"/>
    </source>
</evidence>
<dbReference type="EMBL" id="CAXAMM010036446">
    <property type="protein sequence ID" value="CAK9075781.1"/>
    <property type="molecule type" value="Genomic_DNA"/>
</dbReference>
<reference evidence="2 3" key="1">
    <citation type="submission" date="2024-02" db="EMBL/GenBank/DDBJ databases">
        <authorList>
            <person name="Chen Y."/>
            <person name="Shah S."/>
            <person name="Dougan E. K."/>
            <person name="Thang M."/>
            <person name="Chan C."/>
        </authorList>
    </citation>
    <scope>NUCLEOTIDE SEQUENCE [LARGE SCALE GENOMIC DNA]</scope>
</reference>
<gene>
    <name evidence="2" type="ORF">SCF082_LOCUS36648</name>
</gene>